<comment type="caution">
    <text evidence="3">The sequence shown here is derived from an EMBL/GenBank/DDBJ whole genome shotgun (WGS) entry which is preliminary data.</text>
</comment>
<dbReference type="HAMAP" id="MF_01584">
    <property type="entry name" value="UPF0502"/>
    <property type="match status" value="1"/>
</dbReference>
<dbReference type="EMBL" id="SGWV01000007">
    <property type="protein sequence ID" value="RZS57827.1"/>
    <property type="molecule type" value="Genomic_DNA"/>
</dbReference>
<dbReference type="Gene3D" id="1.10.10.10">
    <property type="entry name" value="Winged helix-like DNA-binding domain superfamily/Winged helix DNA-binding domain"/>
    <property type="match status" value="2"/>
</dbReference>
<feature type="coiled-coil region" evidence="2">
    <location>
        <begin position="199"/>
        <end position="226"/>
    </location>
</feature>
<reference evidence="3 4" key="1">
    <citation type="submission" date="2019-02" db="EMBL/GenBank/DDBJ databases">
        <title>Genomic Encyclopedia of Type Strains, Phase IV (KMG-IV): sequencing the most valuable type-strain genomes for metagenomic binning, comparative biology and taxonomic classification.</title>
        <authorList>
            <person name="Goeker M."/>
        </authorList>
    </citation>
    <scope>NUCLEOTIDE SEQUENCE [LARGE SCALE GENOMIC DNA]</scope>
    <source>
        <strain evidence="3 4">DSM 10617</strain>
    </source>
</reference>
<name>A0A4Q7LUF3_9BURK</name>
<organism evidence="3 4">
    <name type="scientific">Sphaerotilus mobilis</name>
    <dbReference type="NCBI Taxonomy" id="47994"/>
    <lineage>
        <taxon>Bacteria</taxon>
        <taxon>Pseudomonadati</taxon>
        <taxon>Pseudomonadota</taxon>
        <taxon>Betaproteobacteria</taxon>
        <taxon>Burkholderiales</taxon>
        <taxon>Sphaerotilaceae</taxon>
        <taxon>Sphaerotilus</taxon>
    </lineage>
</organism>
<proteinExistence type="inferred from homology"/>
<keyword evidence="2" id="KW-0175">Coiled coil</keyword>
<dbReference type="InterPro" id="IPR036390">
    <property type="entry name" value="WH_DNA-bd_sf"/>
</dbReference>
<dbReference type="SUPFAM" id="SSF46785">
    <property type="entry name" value="Winged helix' DNA-binding domain"/>
    <property type="match status" value="2"/>
</dbReference>
<sequence>MSEGVASPAGRQLRDLTPVEARVLAVLVEKQATVPDTYPMSLNALQSGCNQKTARDPVMALTEPQILAALDELKSLSLVGEVSGSRVVRYDHNLPRGLGVPGAAGALLATLMLRGPQTAAELRANAERLHRFADVSSVEGFLEELAEKTPPRVIKLARAPGARESRWTHLLCGPVDPALLVQSAGTSNTSHGSSSDEELALLRAEQRQMQAELARLRTQVAKLAGELGVSLDDT</sequence>
<dbReference type="Proteomes" id="UP000293433">
    <property type="component" value="Unassembled WGS sequence"/>
</dbReference>
<dbReference type="PANTHER" id="PTHR38768">
    <property type="entry name" value="UPF0502 PROTEIN YCEH"/>
    <property type="match status" value="1"/>
</dbReference>
<dbReference type="AlphaFoldDB" id="A0A4Q7LUF3"/>
<keyword evidence="4" id="KW-1185">Reference proteome</keyword>
<comment type="similarity">
    <text evidence="1">Belongs to the UPF0502 family.</text>
</comment>
<evidence type="ECO:0000313" key="4">
    <source>
        <dbReference type="Proteomes" id="UP000293433"/>
    </source>
</evidence>
<dbReference type="RefSeq" id="WP_242615346.1">
    <property type="nucleotide sequence ID" value="NZ_SGWV01000007.1"/>
</dbReference>
<evidence type="ECO:0000313" key="3">
    <source>
        <dbReference type="EMBL" id="RZS57827.1"/>
    </source>
</evidence>
<evidence type="ECO:0000256" key="1">
    <source>
        <dbReference type="HAMAP-Rule" id="MF_01584"/>
    </source>
</evidence>
<evidence type="ECO:0000256" key="2">
    <source>
        <dbReference type="SAM" id="Coils"/>
    </source>
</evidence>
<dbReference type="InterPro" id="IPR007432">
    <property type="entry name" value="DUF480"/>
</dbReference>
<dbReference type="InterPro" id="IPR036388">
    <property type="entry name" value="WH-like_DNA-bd_sf"/>
</dbReference>
<dbReference type="PANTHER" id="PTHR38768:SF1">
    <property type="entry name" value="UPF0502 PROTEIN YCEH"/>
    <property type="match status" value="1"/>
</dbReference>
<gene>
    <name evidence="3" type="ORF">EV685_0100</name>
</gene>
<protein>
    <submittedName>
        <fullName evidence="3">Uncharacterized protein</fullName>
    </submittedName>
</protein>
<dbReference type="Pfam" id="PF04337">
    <property type="entry name" value="DUF480"/>
    <property type="match status" value="1"/>
</dbReference>
<accession>A0A4Q7LUF3</accession>